<sequence>MASSKNAKLETEIDALKVRFLEEQEKVIALENYSRRENLRFMNVPEQEGENCANFIYDIIENELNIDVENLQFHAIHRVGKRRSSDETSKAYPRPIIARFLCREDRDSVLKAKGRLRNSSQHKNVYITQDYAKAIQMVRKVLIKAMFLARKKGMKAKVVDRNLVVNNNVYNVGNIPDNLKESSTLNSNSS</sequence>
<evidence type="ECO:0000313" key="3">
    <source>
        <dbReference type="Proteomes" id="UP001249851"/>
    </source>
</evidence>
<protein>
    <submittedName>
        <fullName evidence="2">Protein unc-13-like protein C</fullName>
    </submittedName>
</protein>
<accession>A0AAD9UUM2</accession>
<dbReference type="InterPro" id="IPR004244">
    <property type="entry name" value="Transposase_22"/>
</dbReference>
<comment type="caution">
    <text evidence="2">The sequence shown here is derived from an EMBL/GenBank/DDBJ whole genome shotgun (WGS) entry which is preliminary data.</text>
</comment>
<name>A0AAD9UUM2_ACRCE</name>
<dbReference type="Proteomes" id="UP001249851">
    <property type="component" value="Unassembled WGS sequence"/>
</dbReference>
<feature type="domain" description="L1 transposable element RRM" evidence="1">
    <location>
        <begin position="36"/>
        <end position="118"/>
    </location>
</feature>
<dbReference type="AlphaFoldDB" id="A0AAD9UUM2"/>
<gene>
    <name evidence="2" type="ORF">P5673_028767</name>
</gene>
<dbReference type="Pfam" id="PF02994">
    <property type="entry name" value="Transposase_22"/>
    <property type="match status" value="1"/>
</dbReference>
<dbReference type="EMBL" id="JARQWQ010000109">
    <property type="protein sequence ID" value="KAK2550563.1"/>
    <property type="molecule type" value="Genomic_DNA"/>
</dbReference>
<dbReference type="Gene3D" id="3.30.70.1820">
    <property type="entry name" value="L1 transposable element, RRM domain"/>
    <property type="match status" value="1"/>
</dbReference>
<reference evidence="2" key="1">
    <citation type="journal article" date="2023" name="G3 (Bethesda)">
        <title>Whole genome assembly and annotation of the endangered Caribbean coral Acropora cervicornis.</title>
        <authorList>
            <person name="Selwyn J.D."/>
            <person name="Vollmer S.V."/>
        </authorList>
    </citation>
    <scope>NUCLEOTIDE SEQUENCE</scope>
    <source>
        <strain evidence="2">K2</strain>
    </source>
</reference>
<evidence type="ECO:0000259" key="1">
    <source>
        <dbReference type="Pfam" id="PF02994"/>
    </source>
</evidence>
<dbReference type="InterPro" id="IPR043636">
    <property type="entry name" value="L1_RRM_dom"/>
</dbReference>
<organism evidence="2 3">
    <name type="scientific">Acropora cervicornis</name>
    <name type="common">Staghorn coral</name>
    <dbReference type="NCBI Taxonomy" id="6130"/>
    <lineage>
        <taxon>Eukaryota</taxon>
        <taxon>Metazoa</taxon>
        <taxon>Cnidaria</taxon>
        <taxon>Anthozoa</taxon>
        <taxon>Hexacorallia</taxon>
        <taxon>Scleractinia</taxon>
        <taxon>Astrocoeniina</taxon>
        <taxon>Acroporidae</taxon>
        <taxon>Acropora</taxon>
    </lineage>
</organism>
<dbReference type="PANTHER" id="PTHR11505">
    <property type="entry name" value="L1 TRANSPOSABLE ELEMENT-RELATED"/>
    <property type="match status" value="1"/>
</dbReference>
<reference evidence="2" key="2">
    <citation type="journal article" date="2023" name="Science">
        <title>Genomic signatures of disease resistance in endangered staghorn corals.</title>
        <authorList>
            <person name="Vollmer S.V."/>
            <person name="Selwyn J.D."/>
            <person name="Despard B.A."/>
            <person name="Roesel C.L."/>
        </authorList>
    </citation>
    <scope>NUCLEOTIDE SEQUENCE</scope>
    <source>
        <strain evidence="2">K2</strain>
    </source>
</reference>
<evidence type="ECO:0000313" key="2">
    <source>
        <dbReference type="EMBL" id="KAK2550563.1"/>
    </source>
</evidence>
<keyword evidence="3" id="KW-1185">Reference proteome</keyword>
<proteinExistence type="predicted"/>